<dbReference type="Proteomes" id="UP000762676">
    <property type="component" value="Unassembled WGS sequence"/>
</dbReference>
<sequence length="248" mass="29029">MKREWYRHNSGVRIQVRSPRIELLEVTSTAFCNDNFQLAGQDYTVLKYNITGMNSEYKMESFVDPWLTESETYNTFCSPIDSYTGACSHRQFGVQDCRCDQISDKEYHFTYNRTADPDISNVTVFMHWSSRRGVIDSDHYTFKPVVTDESLCGTREHSHETTLSQASGLLAPTSAETPSALVVPRGKKRKLFREMRIKYLKEEQEVKMQAHRRELEFQMERHRLQMEVLQYQRDYALKKLRGSSCSES</sequence>
<comment type="caution">
    <text evidence="2">The sequence shown here is derived from an EMBL/GenBank/DDBJ whole genome shotgun (WGS) entry which is preliminary data.</text>
</comment>
<feature type="coiled-coil region" evidence="1">
    <location>
        <begin position="201"/>
        <end position="232"/>
    </location>
</feature>
<name>A0AAV4EDL6_9GAST</name>
<evidence type="ECO:0000313" key="3">
    <source>
        <dbReference type="Proteomes" id="UP000762676"/>
    </source>
</evidence>
<dbReference type="EMBL" id="BMAT01003620">
    <property type="protein sequence ID" value="GFR58770.1"/>
    <property type="molecule type" value="Genomic_DNA"/>
</dbReference>
<evidence type="ECO:0000313" key="2">
    <source>
        <dbReference type="EMBL" id="GFR58770.1"/>
    </source>
</evidence>
<dbReference type="AlphaFoldDB" id="A0AAV4EDL6"/>
<protein>
    <submittedName>
        <fullName evidence="2">Uncharacterized protein</fullName>
    </submittedName>
</protein>
<gene>
    <name evidence="2" type="ORF">ElyMa_001776400</name>
</gene>
<organism evidence="2 3">
    <name type="scientific">Elysia marginata</name>
    <dbReference type="NCBI Taxonomy" id="1093978"/>
    <lineage>
        <taxon>Eukaryota</taxon>
        <taxon>Metazoa</taxon>
        <taxon>Spiralia</taxon>
        <taxon>Lophotrochozoa</taxon>
        <taxon>Mollusca</taxon>
        <taxon>Gastropoda</taxon>
        <taxon>Heterobranchia</taxon>
        <taxon>Euthyneura</taxon>
        <taxon>Panpulmonata</taxon>
        <taxon>Sacoglossa</taxon>
        <taxon>Placobranchoidea</taxon>
        <taxon>Plakobranchidae</taxon>
        <taxon>Elysia</taxon>
    </lineage>
</organism>
<evidence type="ECO:0000256" key="1">
    <source>
        <dbReference type="SAM" id="Coils"/>
    </source>
</evidence>
<reference evidence="2 3" key="1">
    <citation type="journal article" date="2021" name="Elife">
        <title>Chloroplast acquisition without the gene transfer in kleptoplastic sea slugs, Plakobranchus ocellatus.</title>
        <authorList>
            <person name="Maeda T."/>
            <person name="Takahashi S."/>
            <person name="Yoshida T."/>
            <person name="Shimamura S."/>
            <person name="Takaki Y."/>
            <person name="Nagai Y."/>
            <person name="Toyoda A."/>
            <person name="Suzuki Y."/>
            <person name="Arimoto A."/>
            <person name="Ishii H."/>
            <person name="Satoh N."/>
            <person name="Nishiyama T."/>
            <person name="Hasebe M."/>
            <person name="Maruyama T."/>
            <person name="Minagawa J."/>
            <person name="Obokata J."/>
            <person name="Shigenobu S."/>
        </authorList>
    </citation>
    <scope>NUCLEOTIDE SEQUENCE [LARGE SCALE GENOMIC DNA]</scope>
</reference>
<accession>A0AAV4EDL6</accession>
<keyword evidence="3" id="KW-1185">Reference proteome</keyword>
<keyword evidence="1" id="KW-0175">Coiled coil</keyword>
<proteinExistence type="predicted"/>